<feature type="region of interest" description="Disordered" evidence="3">
    <location>
        <begin position="312"/>
        <end position="335"/>
    </location>
</feature>
<dbReference type="PROSITE" id="PS51450">
    <property type="entry name" value="LRR"/>
    <property type="match status" value="5"/>
</dbReference>
<evidence type="ECO:0000256" key="2">
    <source>
        <dbReference type="ARBA" id="ARBA00022737"/>
    </source>
</evidence>
<protein>
    <submittedName>
        <fullName evidence="4">Uncharacterized protein</fullName>
    </submittedName>
</protein>
<dbReference type="AlphaFoldDB" id="A0AAD1X9Q7"/>
<dbReference type="InterPro" id="IPR001611">
    <property type="entry name" value="Leu-rich_rpt"/>
</dbReference>
<evidence type="ECO:0000313" key="5">
    <source>
        <dbReference type="Proteomes" id="UP001295684"/>
    </source>
</evidence>
<evidence type="ECO:0000256" key="1">
    <source>
        <dbReference type="ARBA" id="ARBA00022614"/>
    </source>
</evidence>
<dbReference type="SMART" id="SM00369">
    <property type="entry name" value="LRR_TYP"/>
    <property type="match status" value="3"/>
</dbReference>
<dbReference type="PANTHER" id="PTHR46652">
    <property type="entry name" value="LEUCINE-RICH REPEAT AND IQ DOMAIN-CONTAINING PROTEIN 1-RELATED"/>
    <property type="match status" value="1"/>
</dbReference>
<dbReference type="InterPro" id="IPR032675">
    <property type="entry name" value="LRR_dom_sf"/>
</dbReference>
<dbReference type="EMBL" id="CAMPGE010003734">
    <property type="protein sequence ID" value="CAI2362580.1"/>
    <property type="molecule type" value="Genomic_DNA"/>
</dbReference>
<dbReference type="PANTHER" id="PTHR46652:SF3">
    <property type="entry name" value="LEUCINE-RICH REPEAT-CONTAINING PROTEIN 9"/>
    <property type="match status" value="1"/>
</dbReference>
<dbReference type="SMART" id="SM00365">
    <property type="entry name" value="LRR_SD22"/>
    <property type="match status" value="5"/>
</dbReference>
<name>A0AAD1X9Q7_EUPCR</name>
<comment type="caution">
    <text evidence="4">The sequence shown here is derived from an EMBL/GenBank/DDBJ whole genome shotgun (WGS) entry which is preliminary data.</text>
</comment>
<dbReference type="InterPro" id="IPR003591">
    <property type="entry name" value="Leu-rich_rpt_typical-subtyp"/>
</dbReference>
<proteinExistence type="predicted"/>
<reference evidence="4" key="1">
    <citation type="submission" date="2023-07" db="EMBL/GenBank/DDBJ databases">
        <authorList>
            <consortium name="AG Swart"/>
            <person name="Singh M."/>
            <person name="Singh A."/>
            <person name="Seah K."/>
            <person name="Emmerich C."/>
        </authorList>
    </citation>
    <scope>NUCLEOTIDE SEQUENCE</scope>
    <source>
        <strain evidence="4">DP1</strain>
    </source>
</reference>
<keyword evidence="2" id="KW-0677">Repeat</keyword>
<organism evidence="4 5">
    <name type="scientific">Euplotes crassus</name>
    <dbReference type="NCBI Taxonomy" id="5936"/>
    <lineage>
        <taxon>Eukaryota</taxon>
        <taxon>Sar</taxon>
        <taxon>Alveolata</taxon>
        <taxon>Ciliophora</taxon>
        <taxon>Intramacronucleata</taxon>
        <taxon>Spirotrichea</taxon>
        <taxon>Hypotrichia</taxon>
        <taxon>Euplotida</taxon>
        <taxon>Euplotidae</taxon>
        <taxon>Moneuplotes</taxon>
    </lineage>
</organism>
<dbReference type="SUPFAM" id="SSF52058">
    <property type="entry name" value="L domain-like"/>
    <property type="match status" value="1"/>
</dbReference>
<dbReference type="Proteomes" id="UP001295684">
    <property type="component" value="Unassembled WGS sequence"/>
</dbReference>
<keyword evidence="5" id="KW-1185">Reference proteome</keyword>
<gene>
    <name evidence="4" type="ORF">ECRASSUSDP1_LOCUS3904</name>
</gene>
<dbReference type="Pfam" id="PF14580">
    <property type="entry name" value="LRR_9"/>
    <property type="match status" value="1"/>
</dbReference>
<dbReference type="InterPro" id="IPR050836">
    <property type="entry name" value="SDS22/Internalin_LRR"/>
</dbReference>
<feature type="region of interest" description="Disordered" evidence="3">
    <location>
        <begin position="520"/>
        <end position="542"/>
    </location>
</feature>
<accession>A0AAD1X9Q7</accession>
<dbReference type="Gene3D" id="3.80.10.10">
    <property type="entry name" value="Ribonuclease Inhibitor"/>
    <property type="match status" value="3"/>
</dbReference>
<keyword evidence="1" id="KW-0433">Leucine-rich repeat</keyword>
<evidence type="ECO:0000313" key="4">
    <source>
        <dbReference type="EMBL" id="CAI2362580.1"/>
    </source>
</evidence>
<feature type="region of interest" description="Disordered" evidence="3">
    <location>
        <begin position="1"/>
        <end position="35"/>
    </location>
</feature>
<sequence length="606" mass="69706">MYPSSGSKKYNIGKYQIQGNRPPSGYRKPTSDLSDVPKNFKLEGSSAIDIKKLTANEDDERYRYLLRHGIVRKVEDEDKIIFAELKQIPGVLVVYRKPSERNAHPDKLILNKRELTHLPLLEGEERLRLLNLQLNSICKIENLVSLPNLVCLDLYSNKISEIENLHTVPSLRMLSLGKNNIVRIRGLDSLKHLEMLDLHTNKISKIENIKHLSNLKALNLSNNNISVVENLTGLISLKKLFLAQNKFEMFDNIKNLKNVKNLEELTLEGNSIASNAKTYVSFCFSKFLSLKLLDSKKETEYKDIKGFGLEEVKSGTESTQPTPDKKEDPTGEDISPDSLLRIISQEWKNEMKRLKEKGLNGYKKRKDSKQESCVQSGHAEIEGTTMLFIYGNAIEVLEKPEFQKNVEEITFQYMRFNTIVGSSNMKKLKKFERLRKLTFMDNNVFSFVQISKLEAINTLRSLSITNNDVDSTALCRCFIVYRFPLVIEINGKPVTEEEKLEAKTQFQNFDKILSNQRFSPAKISQERSKDDPSGSHHSERNTRQFMKRNNEAAHEFVNNLLTNCVKQDKIMSNFYENWDEIMKGMVEKAVEELSSNNEKDSNVKTK</sequence>
<evidence type="ECO:0000256" key="3">
    <source>
        <dbReference type="SAM" id="MobiDB-lite"/>
    </source>
</evidence>
<feature type="compositionally biased region" description="Basic and acidic residues" evidence="3">
    <location>
        <begin position="524"/>
        <end position="542"/>
    </location>
</feature>